<name>A0A7G2IGY9_CITFR</name>
<evidence type="ECO:0000313" key="1">
    <source>
        <dbReference type="EMBL" id="CDL36090.1"/>
    </source>
</evidence>
<sequence length="118" mass="13721">MAQKKSLSDVQSKIDWLKASLREVEPVLDGGHRLVAEEQHNAFSRTDIAVHWQESFRVIDDLLAQAVNNYQAGNLSVASQKTFNKRTIRVLKTQRWKCRSDRIDRQKTLLRLTSNFLR</sequence>
<reference evidence="1 2" key="1">
    <citation type="submission" date="2013-10" db="EMBL/GenBank/DDBJ databases">
        <title>Antibiotic resistance diversity of beta-lactamase producers in the General Hospital Vienna.</title>
        <authorList>
            <person name="Barisic I."/>
            <person name="Mitteregger D."/>
            <person name="Hirschl A.M."/>
            <person name="Noehammer C."/>
            <person name="Wiesinger-Mayr H."/>
        </authorList>
    </citation>
    <scope>NUCLEOTIDE SEQUENCE [LARGE SCALE GENOMIC DNA]</scope>
    <source>
        <strain evidence="1 2">ISC11</strain>
    </source>
</reference>
<evidence type="ECO:0000313" key="2">
    <source>
        <dbReference type="Proteomes" id="UP000019194"/>
    </source>
</evidence>
<dbReference type="EMBL" id="CBWP010000004">
    <property type="protein sequence ID" value="CDL36090.1"/>
    <property type="molecule type" value="Genomic_DNA"/>
</dbReference>
<comment type="caution">
    <text evidence="1">The sequence shown here is derived from an EMBL/GenBank/DDBJ whole genome shotgun (WGS) entry which is preliminary data.</text>
</comment>
<organism evidence="1 2">
    <name type="scientific">Citrobacter freundii</name>
    <dbReference type="NCBI Taxonomy" id="546"/>
    <lineage>
        <taxon>Bacteria</taxon>
        <taxon>Pseudomonadati</taxon>
        <taxon>Pseudomonadota</taxon>
        <taxon>Gammaproteobacteria</taxon>
        <taxon>Enterobacterales</taxon>
        <taxon>Enterobacteriaceae</taxon>
        <taxon>Citrobacter</taxon>
        <taxon>Citrobacter freundii complex</taxon>
    </lineage>
</organism>
<dbReference type="Proteomes" id="UP000019194">
    <property type="component" value="Unassembled WGS sequence"/>
</dbReference>
<protein>
    <submittedName>
        <fullName evidence="1">High-affinity iron permease</fullName>
    </submittedName>
</protein>
<proteinExistence type="predicted"/>
<accession>A0A7G2IGY9</accession>
<dbReference type="AlphaFoldDB" id="A0A7G2IGY9"/>